<keyword evidence="2 5" id="KW-0808">Transferase</keyword>
<evidence type="ECO:0000256" key="3">
    <source>
        <dbReference type="ARBA" id="ARBA00022691"/>
    </source>
</evidence>
<dbReference type="PANTHER" id="PTHR46098">
    <property type="entry name" value="TRNA (CYTOSINE(38)-C(5))-METHYLTRANSFERASE"/>
    <property type="match status" value="1"/>
</dbReference>
<dbReference type="GO" id="GO:0009307">
    <property type="term" value="P:DNA restriction-modification system"/>
    <property type="evidence" value="ECO:0007669"/>
    <property type="project" value="UniProtKB-KW"/>
</dbReference>
<dbReference type="PANTHER" id="PTHR46098:SF1">
    <property type="entry name" value="TRNA (CYTOSINE(38)-C(5))-METHYLTRANSFERASE"/>
    <property type="match status" value="1"/>
</dbReference>
<dbReference type="PROSITE" id="PS00094">
    <property type="entry name" value="C5_MTASE_1"/>
    <property type="match status" value="1"/>
</dbReference>
<comment type="caution">
    <text evidence="8">The sequence shown here is derived from an EMBL/GenBank/DDBJ whole genome shotgun (WGS) entry which is preliminary data.</text>
</comment>
<dbReference type="Gene3D" id="3.90.120.10">
    <property type="entry name" value="DNA Methylase, subunit A, domain 2"/>
    <property type="match status" value="1"/>
</dbReference>
<name>A0A2M7QKJ8_9BACT</name>
<dbReference type="InterPro" id="IPR050750">
    <property type="entry name" value="C5-MTase"/>
</dbReference>
<reference evidence="9" key="1">
    <citation type="submission" date="2017-09" db="EMBL/GenBank/DDBJ databases">
        <title>Depth-based differentiation of microbial function through sediment-hosted aquifers and enrichment of novel symbionts in the deep terrestrial subsurface.</title>
        <authorList>
            <person name="Probst A.J."/>
            <person name="Ladd B."/>
            <person name="Jarett J.K."/>
            <person name="Geller-Mcgrath D.E."/>
            <person name="Sieber C.M.K."/>
            <person name="Emerson J.B."/>
            <person name="Anantharaman K."/>
            <person name="Thomas B.C."/>
            <person name="Malmstrom R."/>
            <person name="Stieglmeier M."/>
            <person name="Klingl A."/>
            <person name="Woyke T."/>
            <person name="Ryan C.M."/>
            <person name="Banfield J.F."/>
        </authorList>
    </citation>
    <scope>NUCLEOTIDE SEQUENCE [LARGE SCALE GENOMIC DNA]</scope>
</reference>
<accession>A0A2M7QKJ8</accession>
<dbReference type="PROSITE" id="PS51679">
    <property type="entry name" value="SAM_MT_C5"/>
    <property type="match status" value="1"/>
</dbReference>
<dbReference type="NCBIfam" id="TIGR00675">
    <property type="entry name" value="dcm"/>
    <property type="match status" value="1"/>
</dbReference>
<keyword evidence="3 5" id="KW-0949">S-adenosyl-L-methionine</keyword>
<dbReference type="InterPro" id="IPR018117">
    <property type="entry name" value="C5_DNA_meth_AS"/>
</dbReference>
<organism evidence="8 9">
    <name type="scientific">Candidatus Roizmanbacteria bacterium CG_4_10_14_0_8_um_filter_33_9</name>
    <dbReference type="NCBI Taxonomy" id="1974826"/>
    <lineage>
        <taxon>Bacteria</taxon>
        <taxon>Candidatus Roizmaniibacteriota</taxon>
    </lineage>
</organism>
<evidence type="ECO:0000256" key="1">
    <source>
        <dbReference type="ARBA" id="ARBA00022603"/>
    </source>
</evidence>
<protein>
    <recommendedName>
        <fullName evidence="7">Cytosine-specific methyltransferase</fullName>
        <ecNumber evidence="7">2.1.1.37</ecNumber>
    </recommendedName>
</protein>
<evidence type="ECO:0000256" key="7">
    <source>
        <dbReference type="RuleBase" id="RU000417"/>
    </source>
</evidence>
<comment type="similarity">
    <text evidence="5 6">Belongs to the class I-like SAM-binding methyltransferase superfamily. C5-methyltransferase family.</text>
</comment>
<comment type="catalytic activity">
    <reaction evidence="7">
        <text>a 2'-deoxycytidine in DNA + S-adenosyl-L-methionine = a 5-methyl-2'-deoxycytidine in DNA + S-adenosyl-L-homocysteine + H(+)</text>
        <dbReference type="Rhea" id="RHEA:13681"/>
        <dbReference type="Rhea" id="RHEA-COMP:11369"/>
        <dbReference type="Rhea" id="RHEA-COMP:11370"/>
        <dbReference type="ChEBI" id="CHEBI:15378"/>
        <dbReference type="ChEBI" id="CHEBI:57856"/>
        <dbReference type="ChEBI" id="CHEBI:59789"/>
        <dbReference type="ChEBI" id="CHEBI:85452"/>
        <dbReference type="ChEBI" id="CHEBI:85454"/>
        <dbReference type="EC" id="2.1.1.37"/>
    </reaction>
</comment>
<dbReference type="AlphaFoldDB" id="A0A2M7QKJ8"/>
<keyword evidence="4" id="KW-0680">Restriction system</keyword>
<evidence type="ECO:0000256" key="2">
    <source>
        <dbReference type="ARBA" id="ARBA00022679"/>
    </source>
</evidence>
<dbReference type="PROSITE" id="PS00095">
    <property type="entry name" value="C5_MTASE_2"/>
    <property type="match status" value="1"/>
</dbReference>
<dbReference type="Proteomes" id="UP000229401">
    <property type="component" value="Unassembled WGS sequence"/>
</dbReference>
<evidence type="ECO:0000313" key="8">
    <source>
        <dbReference type="EMBL" id="PIY72380.1"/>
    </source>
</evidence>
<keyword evidence="1 5" id="KW-0489">Methyltransferase</keyword>
<feature type="active site" evidence="5">
    <location>
        <position position="77"/>
    </location>
</feature>
<evidence type="ECO:0000256" key="5">
    <source>
        <dbReference type="PROSITE-ProRule" id="PRU01016"/>
    </source>
</evidence>
<dbReference type="GO" id="GO:0003886">
    <property type="term" value="F:DNA (cytosine-5-)-methyltransferase activity"/>
    <property type="evidence" value="ECO:0007669"/>
    <property type="project" value="UniProtKB-EC"/>
</dbReference>
<dbReference type="SUPFAM" id="SSF53335">
    <property type="entry name" value="S-adenosyl-L-methionine-dependent methyltransferases"/>
    <property type="match status" value="1"/>
</dbReference>
<dbReference type="Gene3D" id="3.40.50.150">
    <property type="entry name" value="Vaccinia Virus protein VP39"/>
    <property type="match status" value="1"/>
</dbReference>
<dbReference type="EC" id="2.1.1.37" evidence="7"/>
<dbReference type="InterPro" id="IPR029063">
    <property type="entry name" value="SAM-dependent_MTases_sf"/>
</dbReference>
<evidence type="ECO:0000256" key="6">
    <source>
        <dbReference type="RuleBase" id="RU000416"/>
    </source>
</evidence>
<gene>
    <name evidence="8" type="ORF">COY87_01255</name>
</gene>
<evidence type="ECO:0000313" key="9">
    <source>
        <dbReference type="Proteomes" id="UP000229401"/>
    </source>
</evidence>
<dbReference type="Pfam" id="PF00145">
    <property type="entry name" value="DNA_methylase"/>
    <property type="match status" value="1"/>
</dbReference>
<dbReference type="InterPro" id="IPR031303">
    <property type="entry name" value="C5_meth_CS"/>
</dbReference>
<proteinExistence type="inferred from homology"/>
<evidence type="ECO:0000256" key="4">
    <source>
        <dbReference type="ARBA" id="ARBA00022747"/>
    </source>
</evidence>
<dbReference type="PRINTS" id="PR00105">
    <property type="entry name" value="C5METTRFRASE"/>
</dbReference>
<dbReference type="EMBL" id="PFLI01000047">
    <property type="protein sequence ID" value="PIY72380.1"/>
    <property type="molecule type" value="Genomic_DNA"/>
</dbReference>
<dbReference type="GO" id="GO:0032259">
    <property type="term" value="P:methylation"/>
    <property type="evidence" value="ECO:0007669"/>
    <property type="project" value="UniProtKB-KW"/>
</dbReference>
<dbReference type="CDD" id="cd00315">
    <property type="entry name" value="Cyt_C5_DNA_methylase"/>
    <property type="match status" value="1"/>
</dbReference>
<sequence>MARHKKLIAIDLFAGIGGIRLGLEKAGFNVVFSSDIDAYCKQTFDQNHKEKLILKDIKEIDSSEIPEHDLLTGGFPCQPFSMAGHRRGFDDERGHLFFEIKRILKDKQPRAFLLENVKHLEKHNGGATFDRIKNILENELGYKVFYKILNSKNFGLAQSRPRIYIVGFKNHDIKFNFPDPLTLTPPPISTILEKGDIEDWYYLSQKYYEGLIKHKERHRKKGHGFGFNILETTDISYALVVGNMGRERNLIKDVVKPWFYKGGNQKSGIPNSDGVRRLTIKECSRLQGLPENFTFPVSKTQAYKQIGNSVAIPVVEAIAKVIKKALYLEEKTKNKDEFVKDRLQEFFIPYTPSPI</sequence>
<dbReference type="InterPro" id="IPR001525">
    <property type="entry name" value="C5_MeTfrase"/>
</dbReference>